<evidence type="ECO:0000313" key="3">
    <source>
        <dbReference type="Proteomes" id="UP001203687"/>
    </source>
</evidence>
<keyword evidence="3" id="KW-1185">Reference proteome</keyword>
<protein>
    <submittedName>
        <fullName evidence="2">DUF4369 domain-containing protein</fullName>
    </submittedName>
</protein>
<gene>
    <name evidence="2" type="ORF">MUY34_06165</name>
</gene>
<organism evidence="2 3">
    <name type="scientific">Psychroserpens algicola</name>
    <dbReference type="NCBI Taxonomy" id="1719034"/>
    <lineage>
        <taxon>Bacteria</taxon>
        <taxon>Pseudomonadati</taxon>
        <taxon>Bacteroidota</taxon>
        <taxon>Flavobacteriia</taxon>
        <taxon>Flavobacteriales</taxon>
        <taxon>Flavobacteriaceae</taxon>
        <taxon>Psychroserpens</taxon>
    </lineage>
</organism>
<dbReference type="InterPro" id="IPR025380">
    <property type="entry name" value="DUF4369"/>
</dbReference>
<dbReference type="Pfam" id="PF14289">
    <property type="entry name" value="DUF4369"/>
    <property type="match status" value="1"/>
</dbReference>
<accession>A0ABT0H749</accession>
<comment type="caution">
    <text evidence="2">The sequence shown here is derived from an EMBL/GenBank/DDBJ whole genome shotgun (WGS) entry which is preliminary data.</text>
</comment>
<reference evidence="2" key="1">
    <citation type="submission" date="2022-04" db="EMBL/GenBank/DDBJ databases">
        <authorList>
            <person name="Ren T."/>
        </authorList>
    </citation>
    <scope>NUCLEOTIDE SEQUENCE</scope>
    <source>
        <strain evidence="2">F63249</strain>
    </source>
</reference>
<proteinExistence type="predicted"/>
<feature type="domain" description="DUF4369" evidence="1">
    <location>
        <begin position="24"/>
        <end position="120"/>
    </location>
</feature>
<dbReference type="RefSeq" id="WP_248412372.1">
    <property type="nucleotide sequence ID" value="NZ_JALPQF010000004.1"/>
</dbReference>
<evidence type="ECO:0000313" key="2">
    <source>
        <dbReference type="EMBL" id="MCK8480199.1"/>
    </source>
</evidence>
<dbReference type="Proteomes" id="UP001203687">
    <property type="component" value="Unassembled WGS sequence"/>
</dbReference>
<dbReference type="EMBL" id="JALPQF010000004">
    <property type="protein sequence ID" value="MCK8480199.1"/>
    <property type="molecule type" value="Genomic_DNA"/>
</dbReference>
<evidence type="ECO:0000259" key="1">
    <source>
        <dbReference type="Pfam" id="PF14289"/>
    </source>
</evidence>
<name>A0ABT0H749_9FLAO</name>
<dbReference type="PROSITE" id="PS51257">
    <property type="entry name" value="PROKAR_LIPOPROTEIN"/>
    <property type="match status" value="1"/>
</dbReference>
<sequence>MKHFFVVLIAILFMSCGNEQQHDFTLKGHVKGLKKGSVYLQKQQDSIMITLDSLEINGDSNFELHSELAEPEILFLKLNKNDNDEGTVVFFADKGVTEINSTLKNFNFDAKIKGSKQHDILEEYLEVMSKFNDENLELIQSTLEAQKANDTTANSFDTEYNKLLKRKYLYTINFAVNHPDSEVAPYLAISEVPNTSITFLQQIYDALNSDIKSSKYGVKLSELIEERHQE</sequence>